<evidence type="ECO:0000313" key="2">
    <source>
        <dbReference type="EnsemblPlants" id="PGSC0003DMT400074480"/>
    </source>
</evidence>
<keyword evidence="3" id="KW-1185">Reference proteome</keyword>
<evidence type="ECO:0000256" key="1">
    <source>
        <dbReference type="SAM" id="Coils"/>
    </source>
</evidence>
<keyword evidence="1" id="KW-0175">Coiled coil</keyword>
<feature type="coiled-coil region" evidence="1">
    <location>
        <begin position="6"/>
        <end position="40"/>
    </location>
</feature>
<dbReference type="Gramene" id="PGSC0003DMT400074480">
    <property type="protein sequence ID" value="PGSC0003DMT400074480"/>
    <property type="gene ID" value="PGSC0003DMG400028945"/>
</dbReference>
<organism evidence="2 3">
    <name type="scientific">Solanum tuberosum</name>
    <name type="common">Potato</name>
    <dbReference type="NCBI Taxonomy" id="4113"/>
    <lineage>
        <taxon>Eukaryota</taxon>
        <taxon>Viridiplantae</taxon>
        <taxon>Streptophyta</taxon>
        <taxon>Embryophyta</taxon>
        <taxon>Tracheophyta</taxon>
        <taxon>Spermatophyta</taxon>
        <taxon>Magnoliopsida</taxon>
        <taxon>eudicotyledons</taxon>
        <taxon>Gunneridae</taxon>
        <taxon>Pentapetalae</taxon>
        <taxon>asterids</taxon>
        <taxon>lamiids</taxon>
        <taxon>Solanales</taxon>
        <taxon>Solanaceae</taxon>
        <taxon>Solanoideae</taxon>
        <taxon>Solaneae</taxon>
        <taxon>Solanum</taxon>
    </lineage>
</organism>
<evidence type="ECO:0000313" key="3">
    <source>
        <dbReference type="Proteomes" id="UP000011115"/>
    </source>
</evidence>
<name>M1CTQ8_SOLTU</name>
<dbReference type="EnsemblPlants" id="PGSC0003DMT400074480">
    <property type="protein sequence ID" value="PGSC0003DMT400074480"/>
    <property type="gene ID" value="PGSC0003DMG400028945"/>
</dbReference>
<dbReference type="InParanoid" id="M1CTQ8"/>
<dbReference type="Proteomes" id="UP000011115">
    <property type="component" value="Unassembled WGS sequence"/>
</dbReference>
<proteinExistence type="predicted"/>
<dbReference type="PaxDb" id="4113-PGSC0003DMT400074480"/>
<accession>M1CTQ8</accession>
<reference evidence="3" key="1">
    <citation type="journal article" date="2011" name="Nature">
        <title>Genome sequence and analysis of the tuber crop potato.</title>
        <authorList>
            <consortium name="The Potato Genome Sequencing Consortium"/>
        </authorList>
    </citation>
    <scope>NUCLEOTIDE SEQUENCE [LARGE SCALE GENOMIC DNA]</scope>
    <source>
        <strain evidence="3">cv. DM1-3 516 R44</strain>
    </source>
</reference>
<sequence length="145" mass="16834">MEKGKSIDIELTYEDLRMNLQRLRQEIQETRERRIEVEISTTVIQAANAAPDEDLAVKMARHAIVNEEIVVAQKENDVFNNDITMMLWKLHGKYSFFNQEAIVNGPEGTGPKVVEEEPEEEIVYRPPFQGRWKEGNEKITLEAYL</sequence>
<protein>
    <submittedName>
        <fullName evidence="2">Uncharacterized protein</fullName>
    </submittedName>
</protein>
<dbReference type="AlphaFoldDB" id="M1CTQ8"/>
<reference evidence="2" key="2">
    <citation type="submission" date="2015-06" db="UniProtKB">
        <authorList>
            <consortium name="EnsemblPlants"/>
        </authorList>
    </citation>
    <scope>IDENTIFICATION</scope>
    <source>
        <strain evidence="2">DM1-3 516 R44</strain>
    </source>
</reference>
<dbReference type="HOGENOM" id="CLU_106060_2_0_1"/>